<evidence type="ECO:0000313" key="2">
    <source>
        <dbReference type="EMBL" id="MCI61140.1"/>
    </source>
</evidence>
<feature type="non-terminal residue" evidence="2">
    <location>
        <position position="1"/>
    </location>
</feature>
<sequence length="60" mass="7220">EAKALKLESELIDLRGKQENFAAQGRSSERRMTRSTRRRRIREHRRQVVPRRGKISRKSF</sequence>
<protein>
    <submittedName>
        <fullName evidence="2">Uncharacterized protein</fullName>
    </submittedName>
</protein>
<dbReference type="Proteomes" id="UP000265520">
    <property type="component" value="Unassembled WGS sequence"/>
</dbReference>
<feature type="compositionally biased region" description="Basic residues" evidence="1">
    <location>
        <begin position="33"/>
        <end position="60"/>
    </location>
</feature>
<feature type="region of interest" description="Disordered" evidence="1">
    <location>
        <begin position="21"/>
        <end position="60"/>
    </location>
</feature>
<evidence type="ECO:0000313" key="3">
    <source>
        <dbReference type="Proteomes" id="UP000265520"/>
    </source>
</evidence>
<comment type="caution">
    <text evidence="2">The sequence shown here is derived from an EMBL/GenBank/DDBJ whole genome shotgun (WGS) entry which is preliminary data.</text>
</comment>
<dbReference type="AlphaFoldDB" id="A0A392TLY7"/>
<keyword evidence="3" id="KW-1185">Reference proteome</keyword>
<reference evidence="2 3" key="1">
    <citation type="journal article" date="2018" name="Front. Plant Sci.">
        <title>Red Clover (Trifolium pratense) and Zigzag Clover (T. medium) - A Picture of Genomic Similarities and Differences.</title>
        <authorList>
            <person name="Dluhosova J."/>
            <person name="Istvanek J."/>
            <person name="Nedelnik J."/>
            <person name="Repkova J."/>
        </authorList>
    </citation>
    <scope>NUCLEOTIDE SEQUENCE [LARGE SCALE GENOMIC DNA]</scope>
    <source>
        <strain evidence="3">cv. 10/8</strain>
        <tissue evidence="2">Leaf</tissue>
    </source>
</reference>
<name>A0A392TLY7_9FABA</name>
<evidence type="ECO:0000256" key="1">
    <source>
        <dbReference type="SAM" id="MobiDB-lite"/>
    </source>
</evidence>
<organism evidence="2 3">
    <name type="scientific">Trifolium medium</name>
    <dbReference type="NCBI Taxonomy" id="97028"/>
    <lineage>
        <taxon>Eukaryota</taxon>
        <taxon>Viridiplantae</taxon>
        <taxon>Streptophyta</taxon>
        <taxon>Embryophyta</taxon>
        <taxon>Tracheophyta</taxon>
        <taxon>Spermatophyta</taxon>
        <taxon>Magnoliopsida</taxon>
        <taxon>eudicotyledons</taxon>
        <taxon>Gunneridae</taxon>
        <taxon>Pentapetalae</taxon>
        <taxon>rosids</taxon>
        <taxon>fabids</taxon>
        <taxon>Fabales</taxon>
        <taxon>Fabaceae</taxon>
        <taxon>Papilionoideae</taxon>
        <taxon>50 kb inversion clade</taxon>
        <taxon>NPAAA clade</taxon>
        <taxon>Hologalegina</taxon>
        <taxon>IRL clade</taxon>
        <taxon>Trifolieae</taxon>
        <taxon>Trifolium</taxon>
    </lineage>
</organism>
<proteinExistence type="predicted"/>
<accession>A0A392TLY7</accession>
<dbReference type="EMBL" id="LXQA010594212">
    <property type="protein sequence ID" value="MCI61140.1"/>
    <property type="molecule type" value="Genomic_DNA"/>
</dbReference>